<proteinExistence type="predicted"/>
<evidence type="ECO:0000313" key="1">
    <source>
        <dbReference type="EMBL" id="EMI19307.1"/>
    </source>
</evidence>
<accession>M5RVA7</accession>
<sequence length="46" mass="5336">MPRRSKPFFELVTRQITKLPSYLPLVRHNTTEKPIALAVPCLFDNP</sequence>
<name>M5RVA7_9BACT</name>
<dbReference type="Proteomes" id="UP000011991">
    <property type="component" value="Unassembled WGS sequence"/>
</dbReference>
<protein>
    <submittedName>
        <fullName evidence="1">Uncharacterized protein</fullName>
    </submittedName>
</protein>
<organism evidence="1 2">
    <name type="scientific">Rhodopirellula maiorica SM1</name>
    <dbReference type="NCBI Taxonomy" id="1265738"/>
    <lineage>
        <taxon>Bacteria</taxon>
        <taxon>Pseudomonadati</taxon>
        <taxon>Planctomycetota</taxon>
        <taxon>Planctomycetia</taxon>
        <taxon>Pirellulales</taxon>
        <taxon>Pirellulaceae</taxon>
        <taxon>Novipirellula</taxon>
    </lineage>
</organism>
<keyword evidence="2" id="KW-1185">Reference proteome</keyword>
<comment type="caution">
    <text evidence="1">The sequence shown here is derived from an EMBL/GenBank/DDBJ whole genome shotgun (WGS) entry which is preliminary data.</text>
</comment>
<gene>
    <name evidence="1" type="ORF">RMSM_03765</name>
</gene>
<evidence type="ECO:0000313" key="2">
    <source>
        <dbReference type="Proteomes" id="UP000011991"/>
    </source>
</evidence>
<dbReference type="PATRIC" id="fig|1265738.3.peg.3769"/>
<dbReference type="EMBL" id="ANOG01000540">
    <property type="protein sequence ID" value="EMI19307.1"/>
    <property type="molecule type" value="Genomic_DNA"/>
</dbReference>
<reference evidence="1 2" key="1">
    <citation type="journal article" date="2013" name="Mar. Genomics">
        <title>Expression of sulfatases in Rhodopirellula baltica and the diversity of sulfatases in the genus Rhodopirellula.</title>
        <authorList>
            <person name="Wegner C.E."/>
            <person name="Richter-Heitmann T."/>
            <person name="Klindworth A."/>
            <person name="Klockow C."/>
            <person name="Richter M."/>
            <person name="Achstetter T."/>
            <person name="Glockner F.O."/>
            <person name="Harder J."/>
        </authorList>
    </citation>
    <scope>NUCLEOTIDE SEQUENCE [LARGE SCALE GENOMIC DNA]</scope>
    <source>
        <strain evidence="1 2">SM1</strain>
    </source>
</reference>
<dbReference type="AlphaFoldDB" id="M5RVA7"/>